<gene>
    <name evidence="1" type="ORF">C7T94_09430</name>
</gene>
<name>A0A2T3HKA2_9SPHI</name>
<dbReference type="EMBL" id="PYLS01000005">
    <property type="protein sequence ID" value="PST82849.1"/>
    <property type="molecule type" value="Genomic_DNA"/>
</dbReference>
<dbReference type="InterPro" id="IPR036866">
    <property type="entry name" value="RibonucZ/Hydroxyglut_hydro"/>
</dbReference>
<dbReference type="Pfam" id="PF23023">
    <property type="entry name" value="Anti-Pycsar_Apyc1"/>
    <property type="match status" value="1"/>
</dbReference>
<dbReference type="PANTHER" id="PTHR46018">
    <property type="entry name" value="ZINC PHOSPHODIESTERASE ELAC PROTEIN 1"/>
    <property type="match status" value="1"/>
</dbReference>
<evidence type="ECO:0000313" key="1">
    <source>
        <dbReference type="EMBL" id="PST82849.1"/>
    </source>
</evidence>
<dbReference type="Gene3D" id="3.60.15.10">
    <property type="entry name" value="Ribonuclease Z/Hydroxyacylglutathione hydrolase-like"/>
    <property type="match status" value="1"/>
</dbReference>
<proteinExistence type="predicted"/>
<dbReference type="AlphaFoldDB" id="A0A2T3HKA2"/>
<keyword evidence="2" id="KW-1185">Reference proteome</keyword>
<reference evidence="1 2" key="1">
    <citation type="submission" date="2018-03" db="EMBL/GenBank/DDBJ databases">
        <authorList>
            <person name="Keele B.F."/>
        </authorList>
    </citation>
    <scope>NUCLEOTIDE SEQUENCE [LARGE SCALE GENOMIC DNA]</scope>
    <source>
        <strain evidence="1 2">YL28-9</strain>
    </source>
</reference>
<sequence length="244" mass="26863">MKHQGKKQEGFFKHVWFGFRGFRLFSFIGQVFRLKRCTGKKKSRAKEAQSFLTACCSCSYGCSKFKIIGCGDAFGSGGRLNTSFLIQNGGRNLLVDCGASTLPGLKKHGLGRADTDAIVISHFHGDHYAGIPFLLMDAAYTAHSRPLQIITPPGGEEKIKTLLRLLYPGSDPLAKLQVTFSAYCPGAVQAFGFSTVRAWPVLHPPESQPHGLRLEISNKVISYSGDTSWTDTLWEISRDANLFL</sequence>
<dbReference type="Proteomes" id="UP000240912">
    <property type="component" value="Unassembled WGS sequence"/>
</dbReference>
<dbReference type="CDD" id="cd07740">
    <property type="entry name" value="metallo-hydrolase-like_MBL-fold"/>
    <property type="match status" value="1"/>
</dbReference>
<evidence type="ECO:0000313" key="2">
    <source>
        <dbReference type="Proteomes" id="UP000240912"/>
    </source>
</evidence>
<accession>A0A2T3HKA2</accession>
<protein>
    <submittedName>
        <fullName evidence="1">MBL fold metallo-hydrolase</fullName>
    </submittedName>
</protein>
<dbReference type="GO" id="GO:0042781">
    <property type="term" value="F:3'-tRNA processing endoribonuclease activity"/>
    <property type="evidence" value="ECO:0007669"/>
    <property type="project" value="TreeGrafter"/>
</dbReference>
<dbReference type="OrthoDB" id="9800940at2"/>
<dbReference type="PANTHER" id="PTHR46018:SF7">
    <property type="entry name" value="RIBONUCLEASE Z"/>
    <property type="match status" value="1"/>
</dbReference>
<organism evidence="1 2">
    <name type="scientific">Pedobacter yulinensis</name>
    <dbReference type="NCBI Taxonomy" id="2126353"/>
    <lineage>
        <taxon>Bacteria</taxon>
        <taxon>Pseudomonadati</taxon>
        <taxon>Bacteroidota</taxon>
        <taxon>Sphingobacteriia</taxon>
        <taxon>Sphingobacteriales</taxon>
        <taxon>Sphingobacteriaceae</taxon>
        <taxon>Pedobacter</taxon>
    </lineage>
</organism>
<dbReference type="SUPFAM" id="SSF56281">
    <property type="entry name" value="Metallo-hydrolase/oxidoreductase"/>
    <property type="match status" value="1"/>
</dbReference>
<keyword evidence="1" id="KW-0378">Hydrolase</keyword>
<comment type="caution">
    <text evidence="1">The sequence shown here is derived from an EMBL/GenBank/DDBJ whole genome shotgun (WGS) entry which is preliminary data.</text>
</comment>